<dbReference type="RefSeq" id="WP_109712388.1">
    <property type="nucleotide sequence ID" value="NZ_QGDS01000009.1"/>
</dbReference>
<dbReference type="InterPro" id="IPR009528">
    <property type="entry name" value="Restrct_endonuc_II_BsuBI_C"/>
</dbReference>
<gene>
    <name evidence="3" type="ORF">SAMN05216529_10935</name>
</gene>
<dbReference type="GO" id="GO:0003677">
    <property type="term" value="F:DNA binding"/>
    <property type="evidence" value="ECO:0007669"/>
    <property type="project" value="InterPro"/>
</dbReference>
<dbReference type="InterPro" id="IPR041454">
    <property type="entry name" value="BsuBI/PstI_N"/>
</dbReference>
<keyword evidence="3" id="KW-0378">Hydrolase</keyword>
<name>A0A315ZWB2_9FIRM</name>
<evidence type="ECO:0000313" key="3">
    <source>
        <dbReference type="EMBL" id="SUQ14984.1"/>
    </source>
</evidence>
<dbReference type="OrthoDB" id="9798907at2"/>
<dbReference type="EMBL" id="UHJJ01000009">
    <property type="protein sequence ID" value="SUQ14984.1"/>
    <property type="molecule type" value="Genomic_DNA"/>
</dbReference>
<feature type="domain" description="BsuBI/PstI restriction endonuclease HTH" evidence="2">
    <location>
        <begin position="14"/>
        <end position="178"/>
    </location>
</feature>
<dbReference type="Pfam" id="PF06616">
    <property type="entry name" value="BsuBI_PstI_RE"/>
    <property type="match status" value="1"/>
</dbReference>
<dbReference type="Gene3D" id="3.40.1350.80">
    <property type="match status" value="1"/>
</dbReference>
<keyword evidence="3" id="KW-0540">Nuclease</keyword>
<dbReference type="GO" id="GO:0009307">
    <property type="term" value="P:DNA restriction-modification system"/>
    <property type="evidence" value="ECO:0007669"/>
    <property type="project" value="InterPro"/>
</dbReference>
<evidence type="ECO:0000259" key="2">
    <source>
        <dbReference type="Pfam" id="PF17728"/>
    </source>
</evidence>
<keyword evidence="4" id="KW-1185">Reference proteome</keyword>
<dbReference type="InterPro" id="IPR041962">
    <property type="entry name" value="BsuBI/PstI_N_sf"/>
</dbReference>
<sequence>MDSTWTFEELPDVAEIQERLKIIFPRSVDINGYIIREMGAKTIFTLLYCFCISGEEWIRPATITCMSDQQAAIQSSEERKKWLQIIQSKDAPRDIPDRWYKPNTREPIRDETLREMVRLNAVIEREGLATTSPLPRYSLQLQFATLFNPRLQGDNLKSAILEWQNEYLSTGALARVALARRMVTASSHGVLVTLPNGETRKLAAGPSNKLAKAVVEQFAKNFMKDPAVILMSESAKKLVLKDDDLCQAIGFDVDVSTVLPDLILAELGEEKAIIVFVECVATDGPINDRRKRELIELAGKAGYQQKDCIYVTVFKDRSDSASRRLVPSIAWGTFIWYASEPENIILLREGEEKKKSSIGEIMRW</sequence>
<organism evidence="3 4">
    <name type="scientific">Faecalicatena contorta</name>
    <dbReference type="NCBI Taxonomy" id="39482"/>
    <lineage>
        <taxon>Bacteria</taxon>
        <taxon>Bacillati</taxon>
        <taxon>Bacillota</taxon>
        <taxon>Clostridia</taxon>
        <taxon>Lachnospirales</taxon>
        <taxon>Lachnospiraceae</taxon>
        <taxon>Faecalicatena</taxon>
    </lineage>
</organism>
<reference evidence="4" key="1">
    <citation type="submission" date="2017-07" db="EMBL/GenBank/DDBJ databases">
        <authorList>
            <person name="Varghese N."/>
            <person name="Submissions S."/>
        </authorList>
    </citation>
    <scope>NUCLEOTIDE SEQUENCE [LARGE SCALE GENOMIC DNA]</scope>
    <source>
        <strain evidence="4">NLAE-zl-C134</strain>
    </source>
</reference>
<dbReference type="GO" id="GO:0009036">
    <property type="term" value="F:type II site-specific deoxyribonuclease activity"/>
    <property type="evidence" value="ECO:0007669"/>
    <property type="project" value="InterPro"/>
</dbReference>
<feature type="domain" description="BsuBI/PstI restriction endonuclease" evidence="1">
    <location>
        <begin position="190"/>
        <end position="348"/>
    </location>
</feature>
<dbReference type="Pfam" id="PF17728">
    <property type="entry name" value="BsuBI_PstI_RE_N"/>
    <property type="match status" value="1"/>
</dbReference>
<dbReference type="InterPro" id="IPR041963">
    <property type="entry name" value="BsuBI/PstI_C_sf"/>
</dbReference>
<accession>A0A315ZWB2</accession>
<protein>
    <submittedName>
        <fullName evidence="3">BsuBI/PstI restriction endonuclease C-terminus</fullName>
    </submittedName>
</protein>
<dbReference type="GO" id="GO:0000287">
    <property type="term" value="F:magnesium ion binding"/>
    <property type="evidence" value="ECO:0007669"/>
    <property type="project" value="InterPro"/>
</dbReference>
<evidence type="ECO:0000259" key="1">
    <source>
        <dbReference type="Pfam" id="PF06616"/>
    </source>
</evidence>
<dbReference type="Proteomes" id="UP000254051">
    <property type="component" value="Unassembled WGS sequence"/>
</dbReference>
<evidence type="ECO:0000313" key="4">
    <source>
        <dbReference type="Proteomes" id="UP000254051"/>
    </source>
</evidence>
<keyword evidence="3" id="KW-0255">Endonuclease</keyword>
<dbReference type="Gene3D" id="1.10.10.1820">
    <property type="entry name" value="BsuBI/PstI restriction endonuclease-like"/>
    <property type="match status" value="1"/>
</dbReference>
<proteinExistence type="predicted"/>
<dbReference type="AlphaFoldDB" id="A0A315ZWB2"/>